<evidence type="ECO:0000259" key="8">
    <source>
        <dbReference type="Pfam" id="PF01545"/>
    </source>
</evidence>
<dbReference type="Gene3D" id="1.20.1510.10">
    <property type="entry name" value="Cation efflux protein transmembrane domain"/>
    <property type="match status" value="1"/>
</dbReference>
<dbReference type="InterPro" id="IPR058533">
    <property type="entry name" value="Cation_efflux_TM"/>
</dbReference>
<keyword evidence="11" id="KW-1185">Reference proteome</keyword>
<dbReference type="Pfam" id="PF01545">
    <property type="entry name" value="Cation_efflux"/>
    <property type="match status" value="1"/>
</dbReference>
<sequence>MKNQSREQITMRVSFVSIGGNLFLCFLKLIAGILGRSGALISDAVHSAADAVDTLIVIIGIKMASRAPDTRHPYGHERMECVAAIILSIILGVVGVGIGYVGLDKILSRSFEAAEAPSLLAALAAVVAIAVKEGLYWYMRLSAKKINSDSLMAIAWHNRADALSSIGSFIGILGARAGLAILDPLVSVIICLFVIKAALSIFMGAINKMVDQACDPDTADRIREAAAAYSKPYRLGTIRTRIFGDKIYVEMKIFLPGETTLEESTNLCFQLRQFIESKFDEVKECRVLPAPEPK</sequence>
<keyword evidence="6 7" id="KW-0472">Membrane</keyword>
<dbReference type="InterPro" id="IPR002524">
    <property type="entry name" value="Cation_efflux"/>
</dbReference>
<proteinExistence type="inferred from homology"/>
<evidence type="ECO:0000256" key="6">
    <source>
        <dbReference type="ARBA" id="ARBA00023136"/>
    </source>
</evidence>
<feature type="transmembrane region" description="Helical" evidence="7">
    <location>
        <begin position="160"/>
        <end position="179"/>
    </location>
</feature>
<dbReference type="InterPro" id="IPR027470">
    <property type="entry name" value="Cation_efflux_CTD"/>
</dbReference>
<gene>
    <name evidence="10" type="ORF">NE619_17030</name>
</gene>
<dbReference type="PANTHER" id="PTHR43840:SF15">
    <property type="entry name" value="MITOCHONDRIAL METAL TRANSPORTER 1-RELATED"/>
    <property type="match status" value="1"/>
</dbReference>
<dbReference type="InterPro" id="IPR027469">
    <property type="entry name" value="Cation_efflux_TMD_sf"/>
</dbReference>
<feature type="domain" description="Cation efflux protein transmembrane" evidence="8">
    <location>
        <begin position="15"/>
        <end position="206"/>
    </location>
</feature>
<dbReference type="PANTHER" id="PTHR43840">
    <property type="entry name" value="MITOCHONDRIAL METAL TRANSPORTER 1-RELATED"/>
    <property type="match status" value="1"/>
</dbReference>
<evidence type="ECO:0000313" key="11">
    <source>
        <dbReference type="Proteomes" id="UP001524502"/>
    </source>
</evidence>
<name>A0ABT1RT95_9FIRM</name>
<evidence type="ECO:0000313" key="10">
    <source>
        <dbReference type="EMBL" id="MCQ4638437.1"/>
    </source>
</evidence>
<evidence type="ECO:0000256" key="1">
    <source>
        <dbReference type="ARBA" id="ARBA00004141"/>
    </source>
</evidence>
<feature type="domain" description="Cation efflux protein cytoplasmic" evidence="9">
    <location>
        <begin position="215"/>
        <end position="285"/>
    </location>
</feature>
<evidence type="ECO:0000259" key="9">
    <source>
        <dbReference type="Pfam" id="PF16916"/>
    </source>
</evidence>
<feature type="transmembrane region" description="Helical" evidence="7">
    <location>
        <begin position="12"/>
        <end position="34"/>
    </location>
</feature>
<dbReference type="Gene3D" id="3.30.70.1350">
    <property type="entry name" value="Cation efflux protein, cytoplasmic domain"/>
    <property type="match status" value="1"/>
</dbReference>
<evidence type="ECO:0000256" key="2">
    <source>
        <dbReference type="ARBA" id="ARBA00008114"/>
    </source>
</evidence>
<keyword evidence="3" id="KW-0813">Transport</keyword>
<dbReference type="RefSeq" id="WP_256133634.1">
    <property type="nucleotide sequence ID" value="NZ_JANFXK010000029.1"/>
</dbReference>
<reference evidence="10 11" key="1">
    <citation type="submission" date="2022-06" db="EMBL/GenBank/DDBJ databases">
        <title>Isolation of gut microbiota from human fecal samples.</title>
        <authorList>
            <person name="Pamer E.G."/>
            <person name="Barat B."/>
            <person name="Waligurski E."/>
            <person name="Medina S."/>
            <person name="Paddock L."/>
            <person name="Mostad J."/>
        </authorList>
    </citation>
    <scope>NUCLEOTIDE SEQUENCE [LARGE SCALE GENOMIC DNA]</scope>
    <source>
        <strain evidence="10 11">SL.3.17</strain>
    </source>
</reference>
<feature type="transmembrane region" description="Helical" evidence="7">
    <location>
        <begin position="40"/>
        <end position="61"/>
    </location>
</feature>
<keyword evidence="5 7" id="KW-1133">Transmembrane helix</keyword>
<dbReference type="Proteomes" id="UP001524502">
    <property type="component" value="Unassembled WGS sequence"/>
</dbReference>
<dbReference type="InterPro" id="IPR036837">
    <property type="entry name" value="Cation_efflux_CTD_sf"/>
</dbReference>
<evidence type="ECO:0000256" key="4">
    <source>
        <dbReference type="ARBA" id="ARBA00022692"/>
    </source>
</evidence>
<evidence type="ECO:0000256" key="7">
    <source>
        <dbReference type="SAM" id="Phobius"/>
    </source>
</evidence>
<keyword evidence="4 7" id="KW-0812">Transmembrane</keyword>
<dbReference type="SUPFAM" id="SSF160240">
    <property type="entry name" value="Cation efflux protein cytoplasmic domain-like"/>
    <property type="match status" value="1"/>
</dbReference>
<comment type="caution">
    <text evidence="10">The sequence shown here is derived from an EMBL/GenBank/DDBJ whole genome shotgun (WGS) entry which is preliminary data.</text>
</comment>
<dbReference type="InterPro" id="IPR050291">
    <property type="entry name" value="CDF_Transporter"/>
</dbReference>
<feature type="transmembrane region" description="Helical" evidence="7">
    <location>
        <begin position="118"/>
        <end position="139"/>
    </location>
</feature>
<accession>A0ABT1RT95</accession>
<feature type="transmembrane region" description="Helical" evidence="7">
    <location>
        <begin position="82"/>
        <end position="103"/>
    </location>
</feature>
<dbReference type="EMBL" id="JANFXK010000029">
    <property type="protein sequence ID" value="MCQ4638437.1"/>
    <property type="molecule type" value="Genomic_DNA"/>
</dbReference>
<dbReference type="SUPFAM" id="SSF161111">
    <property type="entry name" value="Cation efflux protein transmembrane domain-like"/>
    <property type="match status" value="1"/>
</dbReference>
<comment type="similarity">
    <text evidence="2">Belongs to the cation diffusion facilitator (CDF) transporter (TC 2.A.4) family.</text>
</comment>
<comment type="subcellular location">
    <subcellularLocation>
        <location evidence="1">Membrane</location>
        <topology evidence="1">Multi-pass membrane protein</topology>
    </subcellularLocation>
</comment>
<evidence type="ECO:0000256" key="5">
    <source>
        <dbReference type="ARBA" id="ARBA00022989"/>
    </source>
</evidence>
<organism evidence="10 11">
    <name type="scientific">Anaerovorax odorimutans</name>
    <dbReference type="NCBI Taxonomy" id="109327"/>
    <lineage>
        <taxon>Bacteria</taxon>
        <taxon>Bacillati</taxon>
        <taxon>Bacillota</taxon>
        <taxon>Clostridia</taxon>
        <taxon>Peptostreptococcales</taxon>
        <taxon>Anaerovoracaceae</taxon>
        <taxon>Anaerovorax</taxon>
    </lineage>
</organism>
<dbReference type="Pfam" id="PF16916">
    <property type="entry name" value="ZT_dimer"/>
    <property type="match status" value="1"/>
</dbReference>
<protein>
    <submittedName>
        <fullName evidence="10">Cation diffusion facilitator family transporter</fullName>
    </submittedName>
</protein>
<feature type="transmembrane region" description="Helical" evidence="7">
    <location>
        <begin position="185"/>
        <end position="206"/>
    </location>
</feature>
<dbReference type="NCBIfam" id="TIGR01297">
    <property type="entry name" value="CDF"/>
    <property type="match status" value="1"/>
</dbReference>
<evidence type="ECO:0000256" key="3">
    <source>
        <dbReference type="ARBA" id="ARBA00022448"/>
    </source>
</evidence>